<dbReference type="EMBL" id="CM044706">
    <property type="protein sequence ID" value="KAI5657933.1"/>
    <property type="molecule type" value="Genomic_DNA"/>
</dbReference>
<dbReference type="Proteomes" id="UP001060085">
    <property type="component" value="Linkage Group LG06"/>
</dbReference>
<name>A0ACC0AD76_CATRO</name>
<accession>A0ACC0AD76</accession>
<evidence type="ECO:0000313" key="2">
    <source>
        <dbReference type="Proteomes" id="UP001060085"/>
    </source>
</evidence>
<sequence length="147" mass="16974">MERVRIQPDPFLDELTSMFERTTENGSVWVTLKHSSDKSKVERNKMKKAGEKIEFRCLIRATDGNKTISTVVCTFAVMILFTCWAKRPPALSNFTHNYFETRMTALKKREKKDERKATDSDRKQGGTSKKSSSSVLFFARNINIIQE</sequence>
<organism evidence="1 2">
    <name type="scientific">Catharanthus roseus</name>
    <name type="common">Madagascar periwinkle</name>
    <name type="synonym">Vinca rosea</name>
    <dbReference type="NCBI Taxonomy" id="4058"/>
    <lineage>
        <taxon>Eukaryota</taxon>
        <taxon>Viridiplantae</taxon>
        <taxon>Streptophyta</taxon>
        <taxon>Embryophyta</taxon>
        <taxon>Tracheophyta</taxon>
        <taxon>Spermatophyta</taxon>
        <taxon>Magnoliopsida</taxon>
        <taxon>eudicotyledons</taxon>
        <taxon>Gunneridae</taxon>
        <taxon>Pentapetalae</taxon>
        <taxon>asterids</taxon>
        <taxon>lamiids</taxon>
        <taxon>Gentianales</taxon>
        <taxon>Apocynaceae</taxon>
        <taxon>Rauvolfioideae</taxon>
        <taxon>Vinceae</taxon>
        <taxon>Catharanthinae</taxon>
        <taxon>Catharanthus</taxon>
    </lineage>
</organism>
<comment type="caution">
    <text evidence="1">The sequence shown here is derived from an EMBL/GenBank/DDBJ whole genome shotgun (WGS) entry which is preliminary data.</text>
</comment>
<evidence type="ECO:0000313" key="1">
    <source>
        <dbReference type="EMBL" id="KAI5657933.1"/>
    </source>
</evidence>
<gene>
    <name evidence="1" type="ORF">M9H77_26726</name>
</gene>
<keyword evidence="2" id="KW-1185">Reference proteome</keyword>
<reference evidence="2" key="1">
    <citation type="journal article" date="2023" name="Nat. Plants">
        <title>Single-cell RNA sequencing provides a high-resolution roadmap for understanding the multicellular compartmentation of specialized metabolism.</title>
        <authorList>
            <person name="Sun S."/>
            <person name="Shen X."/>
            <person name="Li Y."/>
            <person name="Li Y."/>
            <person name="Wang S."/>
            <person name="Li R."/>
            <person name="Zhang H."/>
            <person name="Shen G."/>
            <person name="Guo B."/>
            <person name="Wei J."/>
            <person name="Xu J."/>
            <person name="St-Pierre B."/>
            <person name="Chen S."/>
            <person name="Sun C."/>
        </authorList>
    </citation>
    <scope>NUCLEOTIDE SEQUENCE [LARGE SCALE GENOMIC DNA]</scope>
</reference>
<proteinExistence type="predicted"/>
<protein>
    <submittedName>
        <fullName evidence="1">Uncharacterized protein</fullName>
    </submittedName>
</protein>